<feature type="compositionally biased region" description="Low complexity" evidence="1">
    <location>
        <begin position="284"/>
        <end position="295"/>
    </location>
</feature>
<dbReference type="EMBL" id="HBIX01016487">
    <property type="protein sequence ID" value="CAE0719176.1"/>
    <property type="molecule type" value="Transcribed_RNA"/>
</dbReference>
<sequence length="488" mass="55317">MEDSRDQCEDEDDRGRMWYSAAKEDGTDAIATINQLKTFSWDSNGEDSVGSFGISRRNCFTIDDEDISFWTKTNLRPQQSIKRRKTTTMDTTIIQPPIVVSPEMSQPAATIEISLDSLPAGYETLLESLVLNDGRDDTRSELAAKEKDDLALLFPFANDSHSSKTANGAPEIKPSPSCYHDSRCRGENLRDGWAASKTMESVNYLKIPQDLFCSDVYKLLQPALPLPESLRAVLCLLLHMEHWSSTMMTHSNRTDLMKCACEIVNGTLLQCEYDESSSNRRIDNNSNSNSSKSTNIPEKFRKNISGKILDALVERLGSSVDLVVLLQASAQANNDLATANDHRLDIFFCQKVHDERSEQQEWPGSMRPRTFGETNNRLCFPCQPSAERNGGQKRKARAKANEKHHSSENRSELVSTTLRFAVAFGAYHYYSRSTHRDDQLLTLTGRRSMTLEDFVDSVSRDLEYADQNEMRRSWNTLEKVWDGRSREM</sequence>
<name>A0A6U9ZPQ8_9STRA</name>
<gene>
    <name evidence="2" type="ORF">PAUS00366_LOCUS11930</name>
    <name evidence="3" type="ORF">PAUS00366_LOCUS11931</name>
</gene>
<evidence type="ECO:0000256" key="1">
    <source>
        <dbReference type="SAM" id="MobiDB-lite"/>
    </source>
</evidence>
<proteinExistence type="predicted"/>
<evidence type="ECO:0000313" key="2">
    <source>
        <dbReference type="EMBL" id="CAE0719176.1"/>
    </source>
</evidence>
<reference evidence="2" key="1">
    <citation type="submission" date="2021-01" db="EMBL/GenBank/DDBJ databases">
        <authorList>
            <person name="Corre E."/>
            <person name="Pelletier E."/>
            <person name="Niang G."/>
            <person name="Scheremetjew M."/>
            <person name="Finn R."/>
            <person name="Kale V."/>
            <person name="Holt S."/>
            <person name="Cochrane G."/>
            <person name="Meng A."/>
            <person name="Brown T."/>
            <person name="Cohen L."/>
        </authorList>
    </citation>
    <scope>NUCLEOTIDE SEQUENCE</scope>
    <source>
        <strain evidence="2">10249 10 AB</strain>
    </source>
</reference>
<accession>A0A6U9ZPQ8</accession>
<dbReference type="EMBL" id="HBIX01016488">
    <property type="protein sequence ID" value="CAE0719177.1"/>
    <property type="molecule type" value="Transcribed_RNA"/>
</dbReference>
<organism evidence="2">
    <name type="scientific">Pseudo-nitzschia australis</name>
    <dbReference type="NCBI Taxonomy" id="44445"/>
    <lineage>
        <taxon>Eukaryota</taxon>
        <taxon>Sar</taxon>
        <taxon>Stramenopiles</taxon>
        <taxon>Ochrophyta</taxon>
        <taxon>Bacillariophyta</taxon>
        <taxon>Bacillariophyceae</taxon>
        <taxon>Bacillariophycidae</taxon>
        <taxon>Bacillariales</taxon>
        <taxon>Bacillariaceae</taxon>
        <taxon>Pseudo-nitzschia</taxon>
    </lineage>
</organism>
<feature type="region of interest" description="Disordered" evidence="1">
    <location>
        <begin position="278"/>
        <end position="297"/>
    </location>
</feature>
<dbReference type="AlphaFoldDB" id="A0A6U9ZPQ8"/>
<feature type="compositionally biased region" description="Basic and acidic residues" evidence="1">
    <location>
        <begin position="399"/>
        <end position="410"/>
    </location>
</feature>
<protein>
    <submittedName>
        <fullName evidence="2">Uncharacterized protein</fullName>
    </submittedName>
</protein>
<feature type="region of interest" description="Disordered" evidence="1">
    <location>
        <begin position="381"/>
        <end position="410"/>
    </location>
</feature>
<evidence type="ECO:0000313" key="3">
    <source>
        <dbReference type="EMBL" id="CAE0719177.1"/>
    </source>
</evidence>